<dbReference type="SUPFAM" id="SSF53335">
    <property type="entry name" value="S-adenosyl-L-methionine-dependent methyltransferases"/>
    <property type="match status" value="1"/>
</dbReference>
<gene>
    <name evidence="3" type="ORF">GCG54_00002416</name>
</gene>
<organism evidence="3 4">
    <name type="scientific">Colletotrichum gloeosporioides</name>
    <name type="common">Anthracnose fungus</name>
    <name type="synonym">Glomerella cingulata</name>
    <dbReference type="NCBI Taxonomy" id="474922"/>
    <lineage>
        <taxon>Eukaryota</taxon>
        <taxon>Fungi</taxon>
        <taxon>Dikarya</taxon>
        <taxon>Ascomycota</taxon>
        <taxon>Pezizomycotina</taxon>
        <taxon>Sordariomycetes</taxon>
        <taxon>Hypocreomycetidae</taxon>
        <taxon>Glomerellales</taxon>
        <taxon>Glomerellaceae</taxon>
        <taxon>Colletotrichum</taxon>
        <taxon>Colletotrichum gloeosporioides species complex</taxon>
    </lineage>
</organism>
<evidence type="ECO:0000313" key="3">
    <source>
        <dbReference type="EMBL" id="KAF3800383.1"/>
    </source>
</evidence>
<evidence type="ECO:0008006" key="5">
    <source>
        <dbReference type="Google" id="ProtNLM"/>
    </source>
</evidence>
<dbReference type="GO" id="GO:0008168">
    <property type="term" value="F:methyltransferase activity"/>
    <property type="evidence" value="ECO:0007669"/>
    <property type="project" value="TreeGrafter"/>
</dbReference>
<sequence length="350" mass="39529">MSSNNATSEAAGIAEVPAQANNPVELVADEATDDSSSEVGVSVASSSVSLSDSIRDFRIENGRTYHKYKDGRYIAPNDDKENERLDLQHHLCLLTIDNRLGLAPPNDSDSKVKRVLDVGTGTGIWAIDFGDEHPDAEVIGFDLSPTMSDFVPPNVKFEIDDLDEEWNWSQPFDYIHSRFMNGSIGNWKTFAKKIFNNLTPGGYVELVELDLWACSDDGTLKSDSAMMRCIKMLEEASDIFGRPYQQIPPLVKVFEDAGFVDVKMAVHKWPTNPWPKDPEYKALGMWAHDNFDTAFESFTMAPLTRAHGWTKEEVQILLMEVRQDLRNRSIHAYWPVYNIYGRKPSEKEQV</sequence>
<proteinExistence type="inferred from homology"/>
<dbReference type="PANTHER" id="PTHR43591">
    <property type="entry name" value="METHYLTRANSFERASE"/>
    <property type="match status" value="1"/>
</dbReference>
<evidence type="ECO:0000256" key="2">
    <source>
        <dbReference type="SAM" id="MobiDB-lite"/>
    </source>
</evidence>
<dbReference type="PANTHER" id="PTHR43591:SF24">
    <property type="entry name" value="2-METHOXY-6-POLYPRENYL-1,4-BENZOQUINOL METHYLASE, MITOCHONDRIAL"/>
    <property type="match status" value="1"/>
</dbReference>
<dbReference type="AlphaFoldDB" id="A0A8H4CAE0"/>
<dbReference type="Pfam" id="PF13489">
    <property type="entry name" value="Methyltransf_23"/>
    <property type="match status" value="1"/>
</dbReference>
<feature type="region of interest" description="Disordered" evidence="2">
    <location>
        <begin position="1"/>
        <end position="40"/>
    </location>
</feature>
<comment type="caution">
    <text evidence="3">The sequence shown here is derived from an EMBL/GenBank/DDBJ whole genome shotgun (WGS) entry which is preliminary data.</text>
</comment>
<dbReference type="Proteomes" id="UP000613401">
    <property type="component" value="Unassembled WGS sequence"/>
</dbReference>
<name>A0A8H4CAE0_COLGL</name>
<evidence type="ECO:0000313" key="4">
    <source>
        <dbReference type="Proteomes" id="UP000613401"/>
    </source>
</evidence>
<reference evidence="3" key="1">
    <citation type="journal article" date="2020" name="Phytopathology">
        <title>Genome sequence and comparative analysis of Colletotrichum gloeosporioides isolated from Liriodendron leaves.</title>
        <authorList>
            <person name="Fu F.F."/>
            <person name="Hao Z."/>
            <person name="Wang P."/>
            <person name="Lu Y."/>
            <person name="Xue L.J."/>
            <person name="Wei G."/>
            <person name="Tian Y."/>
            <person name="Baishi H."/>
            <person name="Xu H."/>
            <person name="Shi J."/>
            <person name="Cheng T."/>
            <person name="Wang G."/>
            <person name="Yi Y."/>
            <person name="Chen J."/>
        </authorList>
    </citation>
    <scope>NUCLEOTIDE SEQUENCE</scope>
    <source>
        <strain evidence="3">Lc1</strain>
    </source>
</reference>
<feature type="compositionally biased region" description="Acidic residues" evidence="2">
    <location>
        <begin position="27"/>
        <end position="36"/>
    </location>
</feature>
<comment type="similarity">
    <text evidence="1">Belongs to the methyltransferase superfamily. LaeA methyltransferase family.</text>
</comment>
<dbReference type="Gene3D" id="3.40.50.150">
    <property type="entry name" value="Vaccinia Virus protein VP39"/>
    <property type="match status" value="1"/>
</dbReference>
<evidence type="ECO:0000256" key="1">
    <source>
        <dbReference type="ARBA" id="ARBA00038158"/>
    </source>
</evidence>
<protein>
    <recommendedName>
        <fullName evidence="5">Methyltransferase domain-containing protein</fullName>
    </recommendedName>
</protein>
<keyword evidence="4" id="KW-1185">Reference proteome</keyword>
<dbReference type="InterPro" id="IPR029063">
    <property type="entry name" value="SAM-dependent_MTases_sf"/>
</dbReference>
<accession>A0A8H4CAE0</accession>
<dbReference type="CDD" id="cd02440">
    <property type="entry name" value="AdoMet_MTases"/>
    <property type="match status" value="1"/>
</dbReference>
<dbReference type="EMBL" id="WVTB01000076">
    <property type="protein sequence ID" value="KAF3800383.1"/>
    <property type="molecule type" value="Genomic_DNA"/>
</dbReference>
<dbReference type="RefSeq" id="XP_045259543.1">
    <property type="nucleotide sequence ID" value="XM_045402508.1"/>
</dbReference>
<reference evidence="3" key="2">
    <citation type="submission" date="2020-03" db="EMBL/GenBank/DDBJ databases">
        <authorList>
            <person name="Fu F.-F."/>
            <person name="Chen J."/>
        </authorList>
    </citation>
    <scope>NUCLEOTIDE SEQUENCE</scope>
    <source>
        <strain evidence="3">Lc1</strain>
    </source>
</reference>
<dbReference type="GeneID" id="69009578"/>